<dbReference type="SMART" id="SM00530">
    <property type="entry name" value="HTH_XRE"/>
    <property type="match status" value="1"/>
</dbReference>
<dbReference type="Gene3D" id="1.10.260.40">
    <property type="entry name" value="lambda repressor-like DNA-binding domains"/>
    <property type="match status" value="1"/>
</dbReference>
<dbReference type="GO" id="GO:0003677">
    <property type="term" value="F:DNA binding"/>
    <property type="evidence" value="ECO:0007669"/>
    <property type="project" value="InterPro"/>
</dbReference>
<dbReference type="SUPFAM" id="SSF47413">
    <property type="entry name" value="lambda repressor-like DNA-binding domains"/>
    <property type="match status" value="1"/>
</dbReference>
<name>A0A258D624_CAUVI</name>
<comment type="caution">
    <text evidence="2">The sequence shown here is derived from an EMBL/GenBank/DDBJ whole genome shotgun (WGS) entry which is preliminary data.</text>
</comment>
<proteinExistence type="predicted"/>
<feature type="domain" description="HTH cro/C1-type" evidence="1">
    <location>
        <begin position="47"/>
        <end position="101"/>
    </location>
</feature>
<dbReference type="EMBL" id="NCDQ01000145">
    <property type="protein sequence ID" value="OYX03420.1"/>
    <property type="molecule type" value="Genomic_DNA"/>
</dbReference>
<gene>
    <name evidence="2" type="ORF">B7Z12_10235</name>
</gene>
<protein>
    <recommendedName>
        <fullName evidence="1">HTH cro/C1-type domain-containing protein</fullName>
    </recommendedName>
</protein>
<dbReference type="Proteomes" id="UP000215616">
    <property type="component" value="Unassembled WGS sequence"/>
</dbReference>
<evidence type="ECO:0000259" key="1">
    <source>
        <dbReference type="PROSITE" id="PS50943"/>
    </source>
</evidence>
<dbReference type="Pfam" id="PF01381">
    <property type="entry name" value="HTH_3"/>
    <property type="match status" value="1"/>
</dbReference>
<dbReference type="InterPro" id="IPR001387">
    <property type="entry name" value="Cro/C1-type_HTH"/>
</dbReference>
<reference evidence="2 3" key="1">
    <citation type="submission" date="2017-03" db="EMBL/GenBank/DDBJ databases">
        <title>Lifting the veil on microbial sulfur biogeochemistry in mining wastewaters.</title>
        <authorList>
            <person name="Kantor R.S."/>
            <person name="Colenbrander Nelson T."/>
            <person name="Marshall S."/>
            <person name="Bennett D."/>
            <person name="Apte S."/>
            <person name="Camacho D."/>
            <person name="Thomas B.C."/>
            <person name="Warren L.A."/>
            <person name="Banfield J.F."/>
        </authorList>
    </citation>
    <scope>NUCLEOTIDE SEQUENCE [LARGE SCALE GENOMIC DNA]</scope>
    <source>
        <strain evidence="2">32-67-7</strain>
    </source>
</reference>
<accession>A0A258D624</accession>
<sequence>MNSKSSPGKCVCWRVLGARRRCRLAWSSNLTTPSLPHPVDQHVGARLRRARSLRGHSQAALGEAVGVTFQQIQKYERGANRLSASTLFRLAAFLEFPVEWFFEGLSAASGASNTVDPVEALLSSREGAAMAAHMANLTPALRRKLLAVMHAFAAEDLELAS</sequence>
<organism evidence="2 3">
    <name type="scientific">Caulobacter vibrioides</name>
    <name type="common">Caulobacter crescentus</name>
    <dbReference type="NCBI Taxonomy" id="155892"/>
    <lineage>
        <taxon>Bacteria</taxon>
        <taxon>Pseudomonadati</taxon>
        <taxon>Pseudomonadota</taxon>
        <taxon>Alphaproteobacteria</taxon>
        <taxon>Caulobacterales</taxon>
        <taxon>Caulobacteraceae</taxon>
        <taxon>Caulobacter</taxon>
    </lineage>
</organism>
<dbReference type="InterPro" id="IPR010982">
    <property type="entry name" value="Lambda_DNA-bd_dom_sf"/>
</dbReference>
<evidence type="ECO:0000313" key="2">
    <source>
        <dbReference type="EMBL" id="OYX03420.1"/>
    </source>
</evidence>
<dbReference type="CDD" id="cd00093">
    <property type="entry name" value="HTH_XRE"/>
    <property type="match status" value="1"/>
</dbReference>
<dbReference type="PROSITE" id="PS50943">
    <property type="entry name" value="HTH_CROC1"/>
    <property type="match status" value="1"/>
</dbReference>
<evidence type="ECO:0000313" key="3">
    <source>
        <dbReference type="Proteomes" id="UP000215616"/>
    </source>
</evidence>
<dbReference type="AlphaFoldDB" id="A0A258D624"/>